<gene>
    <name evidence="2" type="ORF">AAF712_013935</name>
</gene>
<evidence type="ECO:0000313" key="3">
    <source>
        <dbReference type="Proteomes" id="UP001437256"/>
    </source>
</evidence>
<protein>
    <submittedName>
        <fullName evidence="2">Uncharacterized protein</fullName>
    </submittedName>
</protein>
<name>A0ABR2ZDP5_9AGAR</name>
<feature type="compositionally biased region" description="Basic and acidic residues" evidence="1">
    <location>
        <begin position="49"/>
        <end position="61"/>
    </location>
</feature>
<feature type="compositionally biased region" description="Low complexity" evidence="1">
    <location>
        <begin position="249"/>
        <end position="260"/>
    </location>
</feature>
<accession>A0ABR2ZDP5</accession>
<organism evidence="2 3">
    <name type="scientific">Marasmius tenuissimus</name>
    <dbReference type="NCBI Taxonomy" id="585030"/>
    <lineage>
        <taxon>Eukaryota</taxon>
        <taxon>Fungi</taxon>
        <taxon>Dikarya</taxon>
        <taxon>Basidiomycota</taxon>
        <taxon>Agaricomycotina</taxon>
        <taxon>Agaricomycetes</taxon>
        <taxon>Agaricomycetidae</taxon>
        <taxon>Agaricales</taxon>
        <taxon>Marasmiineae</taxon>
        <taxon>Marasmiaceae</taxon>
        <taxon>Marasmius</taxon>
    </lineage>
</organism>
<sequence length="260" mass="28964">MPDPTPGDNFARRRQALETLATARANRQEGQQNATPSTVASGVPSEAEPGPKKTPRPEGRPGQDFNLCAAMGLSKSSSGFDTYNALKRATHRALFESRIPWDKKSWTSIDSADKATLFAIMRERDPILAKFESDWASEWLVRGYIKSLRSQAYKRNTLARPAKYDYLVANSARRDPTKSRKSKARQDYEDRKARKEREKEKRRAERRAEKRRDRQASQNGEGLDEETGAAEGSSGGGPIEPDEAIKNMDGGNDSDGSGQE</sequence>
<proteinExistence type="predicted"/>
<feature type="region of interest" description="Disordered" evidence="1">
    <location>
        <begin position="23"/>
        <end position="65"/>
    </location>
</feature>
<comment type="caution">
    <text evidence="2">The sequence shown here is derived from an EMBL/GenBank/DDBJ whole genome shotgun (WGS) entry which is preliminary data.</text>
</comment>
<feature type="compositionally biased region" description="Basic and acidic residues" evidence="1">
    <location>
        <begin position="172"/>
        <end position="215"/>
    </location>
</feature>
<evidence type="ECO:0000313" key="2">
    <source>
        <dbReference type="EMBL" id="KAL0059329.1"/>
    </source>
</evidence>
<feature type="region of interest" description="Disordered" evidence="1">
    <location>
        <begin position="169"/>
        <end position="260"/>
    </location>
</feature>
<evidence type="ECO:0000256" key="1">
    <source>
        <dbReference type="SAM" id="MobiDB-lite"/>
    </source>
</evidence>
<reference evidence="2 3" key="1">
    <citation type="submission" date="2024-05" db="EMBL/GenBank/DDBJ databases">
        <title>A draft genome resource for the thread blight pathogen Marasmius tenuissimus strain MS-2.</title>
        <authorList>
            <person name="Yulfo-Soto G.E."/>
            <person name="Baruah I.K."/>
            <person name="Amoako-Attah I."/>
            <person name="Bukari Y."/>
            <person name="Meinhardt L.W."/>
            <person name="Bailey B.A."/>
            <person name="Cohen S.P."/>
        </authorList>
    </citation>
    <scope>NUCLEOTIDE SEQUENCE [LARGE SCALE GENOMIC DNA]</scope>
    <source>
        <strain evidence="2 3">MS-2</strain>
    </source>
</reference>
<dbReference type="EMBL" id="JBBXMP010000234">
    <property type="protein sequence ID" value="KAL0059329.1"/>
    <property type="molecule type" value="Genomic_DNA"/>
</dbReference>
<dbReference type="Proteomes" id="UP001437256">
    <property type="component" value="Unassembled WGS sequence"/>
</dbReference>
<keyword evidence="3" id="KW-1185">Reference proteome</keyword>
<feature type="compositionally biased region" description="Polar residues" evidence="1">
    <location>
        <begin position="28"/>
        <end position="40"/>
    </location>
</feature>